<proteinExistence type="inferred from homology"/>
<organism evidence="11 12">
    <name type="scientific">Palleronia abyssalis</name>
    <dbReference type="NCBI Taxonomy" id="1501240"/>
    <lineage>
        <taxon>Bacteria</taxon>
        <taxon>Pseudomonadati</taxon>
        <taxon>Pseudomonadota</taxon>
        <taxon>Alphaproteobacteria</taxon>
        <taxon>Rhodobacterales</taxon>
        <taxon>Roseobacteraceae</taxon>
        <taxon>Palleronia</taxon>
    </lineage>
</organism>
<comment type="pathway">
    <text evidence="1">Lipid metabolism.</text>
</comment>
<dbReference type="EC" id="2.3.2.30" evidence="7"/>
<comment type="function">
    <text evidence="9">Catalyzes the first step in the biosynthesis of ornithine lipids, which are phosphorus-free membrane lipids. Catalyzes the 3-hydroxyacyl-acyl carrier protein-dependent acylation of ornithine to form lyso-ornithine lipid (LOL).</text>
</comment>
<accession>A0A2R8C0G0</accession>
<dbReference type="EMBL" id="ONZF01000012">
    <property type="protein sequence ID" value="SPJ25898.1"/>
    <property type="molecule type" value="Genomic_DNA"/>
</dbReference>
<comment type="catalytic activity">
    <reaction evidence="10">
        <text>a (3R)-hydroxyacyl-[ACP] + L-ornithine = a lyso-ornithine lipid + holo-[ACP] + H(+)</text>
        <dbReference type="Rhea" id="RHEA:20633"/>
        <dbReference type="Rhea" id="RHEA-COMP:9685"/>
        <dbReference type="Rhea" id="RHEA-COMP:9945"/>
        <dbReference type="ChEBI" id="CHEBI:15378"/>
        <dbReference type="ChEBI" id="CHEBI:46911"/>
        <dbReference type="ChEBI" id="CHEBI:64479"/>
        <dbReference type="ChEBI" id="CHEBI:78827"/>
        <dbReference type="ChEBI" id="CHEBI:138482"/>
        <dbReference type="EC" id="2.3.2.30"/>
    </reaction>
    <physiologicalReaction direction="left-to-right" evidence="10">
        <dbReference type="Rhea" id="RHEA:20634"/>
    </physiologicalReaction>
</comment>
<dbReference type="RefSeq" id="WP_108895620.1">
    <property type="nucleotide sequence ID" value="NZ_ONZF01000012.1"/>
</dbReference>
<evidence type="ECO:0000256" key="9">
    <source>
        <dbReference type="ARBA" id="ARBA00045724"/>
    </source>
</evidence>
<name>A0A2R8C0G0_9RHOB</name>
<evidence type="ECO:0000313" key="12">
    <source>
        <dbReference type="Proteomes" id="UP000244912"/>
    </source>
</evidence>
<dbReference type="PANTHER" id="PTHR37323:SF1">
    <property type="entry name" value="L-ORNITHINE N(ALPHA)-ACYLTRANSFERASE"/>
    <property type="match status" value="1"/>
</dbReference>
<evidence type="ECO:0000256" key="10">
    <source>
        <dbReference type="ARBA" id="ARBA00047785"/>
    </source>
</evidence>
<evidence type="ECO:0000256" key="5">
    <source>
        <dbReference type="ARBA" id="ARBA00023315"/>
    </source>
</evidence>
<evidence type="ECO:0000313" key="11">
    <source>
        <dbReference type="EMBL" id="SPJ25898.1"/>
    </source>
</evidence>
<sequence>MTVLAKGRYRAVEAATPGALRRCLSLRAQVFPADGTHGFDEYDDRCRHMLVEDAATGEAVCTFRLLPLRDGSEVARSYSARYYELENLTGFQGPMVELGRFCIHPNAKNADVLRVAWGALTRIVDDEGVEMLFGCASFQGTDAQRHADAFALLHQRHVAPPRWLPRVKAPRVVDLARALRRPLDPKRAMAAMPPLLRTYLTMGGWVSDHAVVDREMDTMHVFTGVEIGAIPPARQRLLRAVAG</sequence>
<dbReference type="Pfam" id="PF13444">
    <property type="entry name" value="Acetyltransf_5"/>
    <property type="match status" value="1"/>
</dbReference>
<evidence type="ECO:0000256" key="6">
    <source>
        <dbReference type="ARBA" id="ARBA00038095"/>
    </source>
</evidence>
<dbReference type="OrthoDB" id="9787072at2"/>
<keyword evidence="3" id="KW-0808">Transferase</keyword>
<dbReference type="AlphaFoldDB" id="A0A2R8C0G0"/>
<evidence type="ECO:0000256" key="2">
    <source>
        <dbReference type="ARBA" id="ARBA00022516"/>
    </source>
</evidence>
<comment type="similarity">
    <text evidence="6">Belongs to the acetyltransferase family. OlsB subfamily.</text>
</comment>
<dbReference type="PANTHER" id="PTHR37323">
    <property type="entry name" value="GCN5-RELATED N-ACETYLTRANSFERASE"/>
    <property type="match status" value="1"/>
</dbReference>
<reference evidence="11 12" key="1">
    <citation type="submission" date="2018-03" db="EMBL/GenBank/DDBJ databases">
        <authorList>
            <person name="Keele B.F."/>
        </authorList>
    </citation>
    <scope>NUCLEOTIDE SEQUENCE [LARGE SCALE GENOMIC DNA]</scope>
    <source>
        <strain evidence="11 12">CECT 8504</strain>
    </source>
</reference>
<dbReference type="InterPro" id="IPR052351">
    <property type="entry name" value="Ornithine_N-alpha-AT"/>
</dbReference>
<gene>
    <name evidence="11" type="ORF">PAA8504_03750</name>
</gene>
<evidence type="ECO:0000256" key="1">
    <source>
        <dbReference type="ARBA" id="ARBA00005189"/>
    </source>
</evidence>
<evidence type="ECO:0000256" key="8">
    <source>
        <dbReference type="ARBA" id="ARBA00039866"/>
    </source>
</evidence>
<keyword evidence="12" id="KW-1185">Reference proteome</keyword>
<keyword evidence="2" id="KW-0444">Lipid biosynthesis</keyword>
<dbReference type="Proteomes" id="UP000244912">
    <property type="component" value="Unassembled WGS sequence"/>
</dbReference>
<protein>
    <recommendedName>
        <fullName evidence="8">L-ornithine N(alpha)-acyltransferase</fullName>
        <ecNumber evidence="7">2.3.2.30</ecNumber>
    </recommendedName>
</protein>
<keyword evidence="5" id="KW-0012">Acyltransferase</keyword>
<keyword evidence="4" id="KW-0443">Lipid metabolism</keyword>
<evidence type="ECO:0000256" key="7">
    <source>
        <dbReference type="ARBA" id="ARBA00039058"/>
    </source>
</evidence>
<evidence type="ECO:0000256" key="3">
    <source>
        <dbReference type="ARBA" id="ARBA00022679"/>
    </source>
</evidence>
<dbReference type="Gene3D" id="3.40.630.30">
    <property type="match status" value="1"/>
</dbReference>
<dbReference type="GO" id="GO:0006629">
    <property type="term" value="P:lipid metabolic process"/>
    <property type="evidence" value="ECO:0007669"/>
    <property type="project" value="UniProtKB-KW"/>
</dbReference>
<dbReference type="InterPro" id="IPR016181">
    <property type="entry name" value="Acyl_CoA_acyltransferase"/>
</dbReference>
<evidence type="ECO:0000256" key="4">
    <source>
        <dbReference type="ARBA" id="ARBA00023098"/>
    </source>
</evidence>
<dbReference type="GO" id="GO:0043810">
    <property type="term" value="F:ornithine-acyl [acyl carrier protein] N-acyltransferase activity"/>
    <property type="evidence" value="ECO:0007669"/>
    <property type="project" value="UniProtKB-EC"/>
</dbReference>
<dbReference type="SUPFAM" id="SSF55729">
    <property type="entry name" value="Acyl-CoA N-acyltransferases (Nat)"/>
    <property type="match status" value="1"/>
</dbReference>